<dbReference type="PANTHER" id="PTHR14003:SF23">
    <property type="entry name" value="ZINC FINGER PROTEIN 143"/>
    <property type="match status" value="1"/>
</dbReference>
<dbReference type="FunFam" id="3.30.160.60:FF:000358">
    <property type="entry name" value="zinc finger protein 24"/>
    <property type="match status" value="1"/>
</dbReference>
<dbReference type="GO" id="GO:0000785">
    <property type="term" value="C:chromatin"/>
    <property type="evidence" value="ECO:0007669"/>
    <property type="project" value="TreeGrafter"/>
</dbReference>
<dbReference type="GO" id="GO:0000981">
    <property type="term" value="F:DNA-binding transcription factor activity, RNA polymerase II-specific"/>
    <property type="evidence" value="ECO:0007669"/>
    <property type="project" value="UniProtKB-ARBA"/>
</dbReference>
<gene>
    <name evidence="9" type="primary">AZF1</name>
    <name evidence="9" type="ORF">LTR25_001691</name>
</gene>
<feature type="domain" description="C2H2-type" evidence="8">
    <location>
        <begin position="230"/>
        <end position="259"/>
    </location>
</feature>
<evidence type="ECO:0000313" key="9">
    <source>
        <dbReference type="EMBL" id="KAK5544076.1"/>
    </source>
</evidence>
<dbReference type="InterPro" id="IPR036236">
    <property type="entry name" value="Znf_C2H2_sf"/>
</dbReference>
<feature type="compositionally biased region" description="Polar residues" evidence="7">
    <location>
        <begin position="146"/>
        <end position="159"/>
    </location>
</feature>
<evidence type="ECO:0000256" key="2">
    <source>
        <dbReference type="ARBA" id="ARBA00022737"/>
    </source>
</evidence>
<dbReference type="PROSITE" id="PS00028">
    <property type="entry name" value="ZINC_FINGER_C2H2_1"/>
    <property type="match status" value="2"/>
</dbReference>
<dbReference type="InterPro" id="IPR013087">
    <property type="entry name" value="Znf_C2H2_type"/>
</dbReference>
<feature type="region of interest" description="Disordered" evidence="7">
    <location>
        <begin position="145"/>
        <end position="172"/>
    </location>
</feature>
<dbReference type="SMART" id="SM00355">
    <property type="entry name" value="ZnF_C2H2"/>
    <property type="match status" value="3"/>
</dbReference>
<organism evidence="9 10">
    <name type="scientific">Vermiconidia calcicola</name>
    <dbReference type="NCBI Taxonomy" id="1690605"/>
    <lineage>
        <taxon>Eukaryota</taxon>
        <taxon>Fungi</taxon>
        <taxon>Dikarya</taxon>
        <taxon>Ascomycota</taxon>
        <taxon>Pezizomycotina</taxon>
        <taxon>Dothideomycetes</taxon>
        <taxon>Dothideomycetidae</taxon>
        <taxon>Mycosphaerellales</taxon>
        <taxon>Extremaceae</taxon>
        <taxon>Vermiconidia</taxon>
    </lineage>
</organism>
<evidence type="ECO:0000259" key="8">
    <source>
        <dbReference type="PROSITE" id="PS50157"/>
    </source>
</evidence>
<proteinExistence type="predicted"/>
<comment type="caution">
    <text evidence="9">The sequence shown here is derived from an EMBL/GenBank/DDBJ whole genome shotgun (WGS) entry which is preliminary data.</text>
</comment>
<reference evidence="9 10" key="1">
    <citation type="submission" date="2023-06" db="EMBL/GenBank/DDBJ databases">
        <title>Black Yeasts Isolated from many extreme environments.</title>
        <authorList>
            <person name="Coleine C."/>
            <person name="Stajich J.E."/>
            <person name="Selbmann L."/>
        </authorList>
    </citation>
    <scope>NUCLEOTIDE SEQUENCE [LARGE SCALE GENOMIC DNA]</scope>
    <source>
        <strain evidence="9 10">CCFEE 5887</strain>
    </source>
</reference>
<dbReference type="PANTHER" id="PTHR14003">
    <property type="entry name" value="TRANSCRIPTIONAL REPRESSOR PROTEIN YY"/>
    <property type="match status" value="1"/>
</dbReference>
<feature type="compositionally biased region" description="Basic residues" evidence="7">
    <location>
        <begin position="341"/>
        <end position="350"/>
    </location>
</feature>
<dbReference type="GO" id="GO:0000978">
    <property type="term" value="F:RNA polymerase II cis-regulatory region sequence-specific DNA binding"/>
    <property type="evidence" value="ECO:0007669"/>
    <property type="project" value="TreeGrafter"/>
</dbReference>
<name>A0AAV9QIB1_9PEZI</name>
<dbReference type="Pfam" id="PF00096">
    <property type="entry name" value="zf-C2H2"/>
    <property type="match status" value="2"/>
</dbReference>
<dbReference type="PROSITE" id="PS50157">
    <property type="entry name" value="ZINC_FINGER_C2H2_2"/>
    <property type="match status" value="2"/>
</dbReference>
<feature type="compositionally biased region" description="Low complexity" evidence="7">
    <location>
        <begin position="160"/>
        <end position="170"/>
    </location>
</feature>
<dbReference type="AlphaFoldDB" id="A0AAV9QIB1"/>
<keyword evidence="10" id="KW-1185">Reference proteome</keyword>
<keyword evidence="4" id="KW-0862">Zinc</keyword>
<dbReference type="Gene3D" id="3.30.160.60">
    <property type="entry name" value="Classic Zinc Finger"/>
    <property type="match status" value="3"/>
</dbReference>
<feature type="compositionally biased region" description="Basic residues" evidence="7">
    <location>
        <begin position="250"/>
        <end position="263"/>
    </location>
</feature>
<sequence length="360" mass="40759">MAFNPTSEQIEWHMHQLRQWMVPNSAPVPPKSKPSVFNSQPFPQDFYLQNIPSNDMYTYNAYSSPIPTPPTTQTPPMPVRRGHTFSHFSDYSLTMDYFTPDNGSTTPLSWTAEERGNLDDVLSIYSETPSSYFSSDLSDRPRLESFVSSSRTTPPASFQLSSSLPEPSSEVDSLMKTLLPSQTTQLQTPTTNPSGKPKRHFCPYVDCGKSFSQPTHLKIHLRSHTGEKPYVCSVPTCRQSFSQLGNLRTHERRHIGQRPNRKRSSSDPGTNGRRYECKLDTCRDGHSGKVFTQLGNLKAHMNKFHRDTLARLAQQFAANEVVAPEEAELRDYFQDLYKHSNKGIKGRGKGRKVEVIAEQP</sequence>
<dbReference type="SUPFAM" id="SSF57667">
    <property type="entry name" value="beta-beta-alpha zinc fingers"/>
    <property type="match status" value="1"/>
</dbReference>
<evidence type="ECO:0000256" key="3">
    <source>
        <dbReference type="ARBA" id="ARBA00022771"/>
    </source>
</evidence>
<protein>
    <submittedName>
        <fullName evidence="9">DNA-binding transcription factor</fullName>
    </submittedName>
</protein>
<evidence type="ECO:0000256" key="7">
    <source>
        <dbReference type="SAM" id="MobiDB-lite"/>
    </source>
</evidence>
<evidence type="ECO:0000256" key="6">
    <source>
        <dbReference type="PROSITE-ProRule" id="PRU00042"/>
    </source>
</evidence>
<dbReference type="FunFam" id="3.30.160.60:FF:000072">
    <property type="entry name" value="zinc finger protein 143 isoform X1"/>
    <property type="match status" value="1"/>
</dbReference>
<feature type="region of interest" description="Disordered" evidence="7">
    <location>
        <begin position="341"/>
        <end position="360"/>
    </location>
</feature>
<feature type="domain" description="C2H2-type" evidence="8">
    <location>
        <begin position="200"/>
        <end position="229"/>
    </location>
</feature>
<evidence type="ECO:0000256" key="5">
    <source>
        <dbReference type="ARBA" id="ARBA00023242"/>
    </source>
</evidence>
<dbReference type="GO" id="GO:0008270">
    <property type="term" value="F:zinc ion binding"/>
    <property type="evidence" value="ECO:0007669"/>
    <property type="project" value="UniProtKB-KW"/>
</dbReference>
<feature type="region of interest" description="Disordered" evidence="7">
    <location>
        <begin position="244"/>
        <end position="274"/>
    </location>
</feature>
<keyword evidence="2" id="KW-0677">Repeat</keyword>
<keyword evidence="1" id="KW-0479">Metal-binding</keyword>
<dbReference type="Proteomes" id="UP001345827">
    <property type="component" value="Unassembled WGS sequence"/>
</dbReference>
<dbReference type="EMBL" id="JAXLQG010000002">
    <property type="protein sequence ID" value="KAK5544076.1"/>
    <property type="molecule type" value="Genomic_DNA"/>
</dbReference>
<evidence type="ECO:0000256" key="1">
    <source>
        <dbReference type="ARBA" id="ARBA00022723"/>
    </source>
</evidence>
<evidence type="ECO:0000256" key="4">
    <source>
        <dbReference type="ARBA" id="ARBA00022833"/>
    </source>
</evidence>
<feature type="compositionally biased region" description="Basic and acidic residues" evidence="7">
    <location>
        <begin position="351"/>
        <end position="360"/>
    </location>
</feature>
<keyword evidence="3 6" id="KW-0863">Zinc-finger</keyword>
<keyword evidence="9" id="KW-0238">DNA-binding</keyword>
<keyword evidence="5" id="KW-0539">Nucleus</keyword>
<accession>A0AAV9QIB1</accession>
<evidence type="ECO:0000313" key="10">
    <source>
        <dbReference type="Proteomes" id="UP001345827"/>
    </source>
</evidence>
<dbReference type="GO" id="GO:0005667">
    <property type="term" value="C:transcription regulator complex"/>
    <property type="evidence" value="ECO:0007669"/>
    <property type="project" value="TreeGrafter"/>
</dbReference>